<gene>
    <name evidence="2" type="ORF">OsJ_21603</name>
</gene>
<organism evidence="2">
    <name type="scientific">Oryza sativa subsp. japonica</name>
    <name type="common">Rice</name>
    <dbReference type="NCBI Taxonomy" id="39947"/>
    <lineage>
        <taxon>Eukaryota</taxon>
        <taxon>Viridiplantae</taxon>
        <taxon>Streptophyta</taxon>
        <taxon>Embryophyta</taxon>
        <taxon>Tracheophyta</taxon>
        <taxon>Spermatophyta</taxon>
        <taxon>Magnoliopsida</taxon>
        <taxon>Liliopsida</taxon>
        <taxon>Poales</taxon>
        <taxon>Poaceae</taxon>
        <taxon>BOP clade</taxon>
        <taxon>Oryzoideae</taxon>
        <taxon>Oryzeae</taxon>
        <taxon>Oryzinae</taxon>
        <taxon>Oryza</taxon>
        <taxon>Oryza sativa</taxon>
    </lineage>
</organism>
<reference evidence="2" key="1">
    <citation type="journal article" date="2005" name="PLoS Biol.">
        <title>The genomes of Oryza sativa: a history of duplications.</title>
        <authorList>
            <person name="Yu J."/>
            <person name="Wang J."/>
            <person name="Lin W."/>
            <person name="Li S."/>
            <person name="Li H."/>
            <person name="Zhou J."/>
            <person name="Ni P."/>
            <person name="Dong W."/>
            <person name="Hu S."/>
            <person name="Zeng C."/>
            <person name="Zhang J."/>
            <person name="Zhang Y."/>
            <person name="Li R."/>
            <person name="Xu Z."/>
            <person name="Li S."/>
            <person name="Li X."/>
            <person name="Zheng H."/>
            <person name="Cong L."/>
            <person name="Lin L."/>
            <person name="Yin J."/>
            <person name="Geng J."/>
            <person name="Li G."/>
            <person name="Shi J."/>
            <person name="Liu J."/>
            <person name="Lv H."/>
            <person name="Li J."/>
            <person name="Wang J."/>
            <person name="Deng Y."/>
            <person name="Ran L."/>
            <person name="Shi X."/>
            <person name="Wang X."/>
            <person name="Wu Q."/>
            <person name="Li C."/>
            <person name="Ren X."/>
            <person name="Wang J."/>
            <person name="Wang X."/>
            <person name="Li D."/>
            <person name="Liu D."/>
            <person name="Zhang X."/>
            <person name="Ji Z."/>
            <person name="Zhao W."/>
            <person name="Sun Y."/>
            <person name="Zhang Z."/>
            <person name="Bao J."/>
            <person name="Han Y."/>
            <person name="Dong L."/>
            <person name="Ji J."/>
            <person name="Chen P."/>
            <person name="Wu S."/>
            <person name="Liu J."/>
            <person name="Xiao Y."/>
            <person name="Bu D."/>
            <person name="Tan J."/>
            <person name="Yang L."/>
            <person name="Ye C."/>
            <person name="Zhang J."/>
            <person name="Xu J."/>
            <person name="Zhou Y."/>
            <person name="Yu Y."/>
            <person name="Zhang B."/>
            <person name="Zhuang S."/>
            <person name="Wei H."/>
            <person name="Liu B."/>
            <person name="Lei M."/>
            <person name="Yu H."/>
            <person name="Li Y."/>
            <person name="Xu H."/>
            <person name="Wei S."/>
            <person name="He X."/>
            <person name="Fang L."/>
            <person name="Zhang Z."/>
            <person name="Zhang Y."/>
            <person name="Huang X."/>
            <person name="Su Z."/>
            <person name="Tong W."/>
            <person name="Li J."/>
            <person name="Tong Z."/>
            <person name="Li S."/>
            <person name="Ye J."/>
            <person name="Wang L."/>
            <person name="Fang L."/>
            <person name="Lei T."/>
            <person name="Chen C."/>
            <person name="Chen H."/>
            <person name="Xu Z."/>
            <person name="Li H."/>
            <person name="Huang H."/>
            <person name="Zhang F."/>
            <person name="Xu H."/>
            <person name="Li N."/>
            <person name="Zhao C."/>
            <person name="Li S."/>
            <person name="Dong L."/>
            <person name="Huang Y."/>
            <person name="Li L."/>
            <person name="Xi Y."/>
            <person name="Qi Q."/>
            <person name="Li W."/>
            <person name="Zhang B."/>
            <person name="Hu W."/>
            <person name="Zhang Y."/>
            <person name="Tian X."/>
            <person name="Jiao Y."/>
            <person name="Liang X."/>
            <person name="Jin J."/>
            <person name="Gao L."/>
            <person name="Zheng W."/>
            <person name="Hao B."/>
            <person name="Liu S."/>
            <person name="Wang W."/>
            <person name="Yuan L."/>
            <person name="Cao M."/>
            <person name="McDermott J."/>
            <person name="Samudrala R."/>
            <person name="Wang J."/>
            <person name="Wong G.K."/>
            <person name="Yang H."/>
        </authorList>
    </citation>
    <scope>NUCLEOTIDE SEQUENCE [LARGE SCALE GENOMIC DNA]</scope>
</reference>
<evidence type="ECO:0000313" key="2">
    <source>
        <dbReference type="EMBL" id="EAZ37265.1"/>
    </source>
</evidence>
<proteinExistence type="predicted"/>
<feature type="compositionally biased region" description="Gly residues" evidence="1">
    <location>
        <begin position="47"/>
        <end position="64"/>
    </location>
</feature>
<feature type="compositionally biased region" description="Basic and acidic residues" evidence="1">
    <location>
        <begin position="73"/>
        <end position="87"/>
    </location>
</feature>
<evidence type="ECO:0000256" key="1">
    <source>
        <dbReference type="SAM" id="MobiDB-lite"/>
    </source>
</evidence>
<dbReference type="EMBL" id="CM000143">
    <property type="protein sequence ID" value="EAZ37265.1"/>
    <property type="molecule type" value="Genomic_DNA"/>
</dbReference>
<dbReference type="AlphaFoldDB" id="A3BCH6"/>
<sequence>MRLRGEEATQGGGRRCRINPMRGGGAEEIGEGGGDRGSGEEADGRGGGDAAAGRGGDAAAGRGGDAAAWGGDQSERGDERSRDGGGD</sequence>
<feature type="compositionally biased region" description="Basic and acidic residues" evidence="1">
    <location>
        <begin position="33"/>
        <end position="46"/>
    </location>
</feature>
<protein>
    <submittedName>
        <fullName evidence="2">Uncharacterized protein</fullName>
    </submittedName>
</protein>
<accession>A3BCH6</accession>
<name>A3BCH6_ORYSJ</name>
<reference evidence="2" key="2">
    <citation type="submission" date="2008-12" db="EMBL/GenBank/DDBJ databases">
        <title>Improved gene annotation of the rice (Oryza sativa) genomes.</title>
        <authorList>
            <person name="Wang J."/>
            <person name="Li R."/>
            <person name="Fan W."/>
            <person name="Huang Q."/>
            <person name="Zhang J."/>
            <person name="Zhou Y."/>
            <person name="Hu Y."/>
            <person name="Zi S."/>
            <person name="Li J."/>
            <person name="Ni P."/>
            <person name="Zheng H."/>
            <person name="Zhang Y."/>
            <person name="Zhao M."/>
            <person name="Hao Q."/>
            <person name="McDermott J."/>
            <person name="Samudrala R."/>
            <person name="Kristiansen K."/>
            <person name="Wong G.K.-S."/>
        </authorList>
    </citation>
    <scope>NUCLEOTIDE SEQUENCE</scope>
</reference>
<feature type="compositionally biased region" description="Gly residues" evidence="1">
    <location>
        <begin position="22"/>
        <end position="32"/>
    </location>
</feature>
<dbReference type="Proteomes" id="UP000007752">
    <property type="component" value="Chromosome 6"/>
</dbReference>
<feature type="region of interest" description="Disordered" evidence="1">
    <location>
        <begin position="1"/>
        <end position="87"/>
    </location>
</feature>